<dbReference type="PANTHER" id="PTHR34072:SF59">
    <property type="entry name" value="CCHC-TYPE INTEGRASE"/>
    <property type="match status" value="1"/>
</dbReference>
<reference evidence="3" key="1">
    <citation type="journal article" date="2019" name="Plant Biotechnol. J.">
        <title>Genome sequencing of the Australian wild diploid species Gossypium australe highlights disease resistance and delayed gland morphogenesis.</title>
        <authorList>
            <person name="Cai Y."/>
            <person name="Cai X."/>
            <person name="Wang Q."/>
            <person name="Wang P."/>
            <person name="Zhang Y."/>
            <person name="Cai C."/>
            <person name="Xu Y."/>
            <person name="Wang K."/>
            <person name="Zhou Z."/>
            <person name="Wang C."/>
            <person name="Geng S."/>
            <person name="Li B."/>
            <person name="Dong Q."/>
            <person name="Hou Y."/>
            <person name="Wang H."/>
            <person name="Ai P."/>
            <person name="Liu Z."/>
            <person name="Yi F."/>
            <person name="Sun M."/>
            <person name="An G."/>
            <person name="Cheng J."/>
            <person name="Zhang Y."/>
            <person name="Shi Q."/>
            <person name="Xie Y."/>
            <person name="Shi X."/>
            <person name="Chang Y."/>
            <person name="Huang F."/>
            <person name="Chen Y."/>
            <person name="Hong S."/>
            <person name="Mi L."/>
            <person name="Sun Q."/>
            <person name="Zhang L."/>
            <person name="Zhou B."/>
            <person name="Peng R."/>
            <person name="Zhang X."/>
            <person name="Liu F."/>
        </authorList>
    </citation>
    <scope>NUCLEOTIDE SEQUENCE [LARGE SCALE GENOMIC DNA]</scope>
    <source>
        <strain evidence="3">cv. PA1801</strain>
    </source>
</reference>
<protein>
    <submittedName>
        <fullName evidence="2">Integrase, catalytic core</fullName>
    </submittedName>
</protein>
<evidence type="ECO:0000313" key="2">
    <source>
        <dbReference type="EMBL" id="KAA3471074.1"/>
    </source>
</evidence>
<feature type="domain" description="Reverse transcriptase/retrotransposon-derived protein RNase H-like" evidence="1">
    <location>
        <begin position="149"/>
        <end position="220"/>
    </location>
</feature>
<dbReference type="Proteomes" id="UP000325315">
    <property type="component" value="Unassembled WGS sequence"/>
</dbReference>
<evidence type="ECO:0000259" key="1">
    <source>
        <dbReference type="Pfam" id="PF17919"/>
    </source>
</evidence>
<dbReference type="SUPFAM" id="SSF56672">
    <property type="entry name" value="DNA/RNA polymerases"/>
    <property type="match status" value="1"/>
</dbReference>
<dbReference type="PANTHER" id="PTHR34072">
    <property type="entry name" value="ENZYMATIC POLYPROTEIN-RELATED"/>
    <property type="match status" value="1"/>
</dbReference>
<dbReference type="Pfam" id="PF17919">
    <property type="entry name" value="RT_RNaseH_2"/>
    <property type="match status" value="1"/>
</dbReference>
<sequence length="427" mass="48735">MNEQSEVRTPIRAYAIRAHEEAIAPDVIAGLPPSREVEFVIELVPGTAPISSTIKNKYSLPRIDDLFDQLKGATVFLKIDLRSGYYQLRVKEVDPNKVSAIVDWKIPKNASNIRSFLGLVGYYRRFVKNFSIIASPMTRLLQKNIEFVWSDKCRQSFDQLKNMLIEAIVLTQPESGMAYVVYSDVSLNGLGCVLIQSGKVVAYAFRQLKSHEKNYPTYDQLLKDYDLVTDYHPGKVNVVVDALSRKSSLFTLRMLNAHLALNVDGSLLAELKTKPLFLQRIQELQNDDPKLIMKQNLVRDNLTTEYSIGDDGKSRALGVVEIIIACYDSLSKTGSESRWILSDPSHVIPHSEIELQPNLTYSKEPVKILAREFKELRNKRVPLMKVLWHQHDIEEATWETEESMKLQHQNLFSGTISRTKFHKGREL</sequence>
<dbReference type="AlphaFoldDB" id="A0A5B6VPV1"/>
<keyword evidence="3" id="KW-1185">Reference proteome</keyword>
<proteinExistence type="predicted"/>
<dbReference type="InterPro" id="IPR041577">
    <property type="entry name" value="RT_RNaseH_2"/>
</dbReference>
<dbReference type="EMBL" id="SMMG02000006">
    <property type="protein sequence ID" value="KAA3471074.1"/>
    <property type="molecule type" value="Genomic_DNA"/>
</dbReference>
<accession>A0A5B6VPV1</accession>
<dbReference type="Gene3D" id="3.30.70.270">
    <property type="match status" value="1"/>
</dbReference>
<dbReference type="InterPro" id="IPR043128">
    <property type="entry name" value="Rev_trsase/Diguanyl_cyclase"/>
</dbReference>
<name>A0A5B6VPV1_9ROSI</name>
<dbReference type="FunFam" id="3.30.70.270:FF:000020">
    <property type="entry name" value="Transposon Tf2-6 polyprotein-like Protein"/>
    <property type="match status" value="1"/>
</dbReference>
<evidence type="ECO:0000313" key="3">
    <source>
        <dbReference type="Proteomes" id="UP000325315"/>
    </source>
</evidence>
<comment type="caution">
    <text evidence="2">The sequence shown here is derived from an EMBL/GenBank/DDBJ whole genome shotgun (WGS) entry which is preliminary data.</text>
</comment>
<organism evidence="2 3">
    <name type="scientific">Gossypium australe</name>
    <dbReference type="NCBI Taxonomy" id="47621"/>
    <lineage>
        <taxon>Eukaryota</taxon>
        <taxon>Viridiplantae</taxon>
        <taxon>Streptophyta</taxon>
        <taxon>Embryophyta</taxon>
        <taxon>Tracheophyta</taxon>
        <taxon>Spermatophyta</taxon>
        <taxon>Magnoliopsida</taxon>
        <taxon>eudicotyledons</taxon>
        <taxon>Gunneridae</taxon>
        <taxon>Pentapetalae</taxon>
        <taxon>rosids</taxon>
        <taxon>malvids</taxon>
        <taxon>Malvales</taxon>
        <taxon>Malvaceae</taxon>
        <taxon>Malvoideae</taxon>
        <taxon>Gossypium</taxon>
    </lineage>
</organism>
<dbReference type="OrthoDB" id="9950135at2759"/>
<gene>
    <name evidence="2" type="ORF">EPI10_016729</name>
</gene>
<dbReference type="InterPro" id="IPR043502">
    <property type="entry name" value="DNA/RNA_pol_sf"/>
</dbReference>